<evidence type="ECO:0000313" key="5">
    <source>
        <dbReference type="EMBL" id="KCB23215.1"/>
    </source>
</evidence>
<evidence type="ECO:0000256" key="2">
    <source>
        <dbReference type="ARBA" id="ARBA00007639"/>
    </source>
</evidence>
<keyword evidence="6" id="KW-1185">Reference proteome</keyword>
<dbReference type="PANTHER" id="PTHR46847:SF1">
    <property type="entry name" value="D-ALLOSE-BINDING PERIPLASMIC PROTEIN-RELATED"/>
    <property type="match status" value="1"/>
</dbReference>
<dbReference type="PANTHER" id="PTHR46847">
    <property type="entry name" value="D-ALLOSE-BINDING PERIPLASMIC PROTEIN-RELATED"/>
    <property type="match status" value="1"/>
</dbReference>
<reference evidence="5 6" key="1">
    <citation type="submission" date="2014-03" db="EMBL/GenBank/DDBJ databases">
        <title>Genome sequence of Bordetella hinzii.</title>
        <authorList>
            <person name="Register K."/>
            <person name="Harvill E."/>
            <person name="Goodfield L.L."/>
            <person name="Ivanov Y.V."/>
            <person name="Meyer J.A."/>
            <person name="Muse S.J."/>
            <person name="Jacobs N."/>
            <person name="Bendor L."/>
            <person name="Smallridge W.E."/>
            <person name="Brinkac L.M."/>
            <person name="Sanka R."/>
            <person name="Kim M."/>
            <person name="Losada L."/>
        </authorList>
    </citation>
    <scope>NUCLEOTIDE SEQUENCE [LARGE SCALE GENOMIC DNA]</scope>
    <source>
        <strain evidence="5 6">OH87 BAL007II</strain>
    </source>
</reference>
<dbReference type="SUPFAM" id="SSF53822">
    <property type="entry name" value="Periplasmic binding protein-like I"/>
    <property type="match status" value="1"/>
</dbReference>
<comment type="subcellular location">
    <subcellularLocation>
        <location evidence="1">Cell envelope</location>
    </subcellularLocation>
</comment>
<evidence type="ECO:0000259" key="4">
    <source>
        <dbReference type="Pfam" id="PF13407"/>
    </source>
</evidence>
<name>A0ABR4QZ02_9BORD</name>
<dbReference type="InterPro" id="IPR028082">
    <property type="entry name" value="Peripla_BP_I"/>
</dbReference>
<dbReference type="CDD" id="cd01536">
    <property type="entry name" value="PBP1_ABC_sugar_binding-like"/>
    <property type="match status" value="1"/>
</dbReference>
<keyword evidence="3" id="KW-0732">Signal</keyword>
<protein>
    <submittedName>
        <fullName evidence="5">Periplasmic-binding protein domain protein</fullName>
    </submittedName>
</protein>
<dbReference type="InterPro" id="IPR025997">
    <property type="entry name" value="SBP_2_dom"/>
</dbReference>
<comment type="caution">
    <text evidence="5">The sequence shown here is derived from an EMBL/GenBank/DDBJ whole genome shotgun (WGS) entry which is preliminary data.</text>
</comment>
<dbReference type="Pfam" id="PF13407">
    <property type="entry name" value="Peripla_BP_4"/>
    <property type="match status" value="1"/>
</dbReference>
<accession>A0ABR4QZ02</accession>
<dbReference type="EMBL" id="JHEM01000021">
    <property type="protein sequence ID" value="KCB23215.1"/>
    <property type="molecule type" value="Genomic_DNA"/>
</dbReference>
<dbReference type="Proteomes" id="UP000025748">
    <property type="component" value="Unassembled WGS sequence"/>
</dbReference>
<sequence length="363" mass="38934">MIFELLFEALQFYKQNVKETKMGVIKRVSAGLAVSAILLGSGAAAQAQEVMNDPFRAPALEALKDKKIAYLPISIGFDLAQAWGGVVKQQAQVYGMKFTSQDPNWNTGAMVQGFTALLAERPDVILTQNPDMQSLARLMKQANQQGIVVVQMNMAGAVQTDAVVAPDFIGMGEAIANKVVEKCGAGTNTSHKVSIVQGVLTGGVSFYQVQGFNKVFAKHPDIKIVSSQAADWDASKARSITETVLQQNPDLCAVIDVWDGQGVGTGAAIKQAGLADKVFFITSGGGAQSMCDKLKDGTFSAVYNYDAVGMGRDAWTAIMVALQNKKGGGAIKTQMYSPYRYMTKADVKDGTCFNPEEYAKILR</sequence>
<comment type="similarity">
    <text evidence="2">Belongs to the bacterial solute-binding protein 2 family.</text>
</comment>
<evidence type="ECO:0000313" key="6">
    <source>
        <dbReference type="Proteomes" id="UP000025748"/>
    </source>
</evidence>
<gene>
    <name evidence="5" type="ORF">L544_0112</name>
</gene>
<evidence type="ECO:0000256" key="1">
    <source>
        <dbReference type="ARBA" id="ARBA00004196"/>
    </source>
</evidence>
<proteinExistence type="inferred from homology"/>
<evidence type="ECO:0000256" key="3">
    <source>
        <dbReference type="ARBA" id="ARBA00022729"/>
    </source>
</evidence>
<dbReference type="Gene3D" id="3.40.50.2300">
    <property type="match status" value="2"/>
</dbReference>
<organism evidence="5 6">
    <name type="scientific">Bordetella hinzii OH87 BAL007II</name>
    <dbReference type="NCBI Taxonomy" id="1331262"/>
    <lineage>
        <taxon>Bacteria</taxon>
        <taxon>Pseudomonadati</taxon>
        <taxon>Pseudomonadota</taxon>
        <taxon>Betaproteobacteria</taxon>
        <taxon>Burkholderiales</taxon>
        <taxon>Alcaligenaceae</taxon>
        <taxon>Bordetella</taxon>
    </lineage>
</organism>
<feature type="domain" description="Periplasmic binding protein" evidence="4">
    <location>
        <begin position="68"/>
        <end position="326"/>
    </location>
</feature>